<dbReference type="Gene3D" id="2.30.30.490">
    <property type="match status" value="1"/>
</dbReference>
<dbReference type="CDD" id="cd04370">
    <property type="entry name" value="BAH"/>
    <property type="match status" value="1"/>
</dbReference>
<dbReference type="InterPro" id="IPR043151">
    <property type="entry name" value="BAH_sf"/>
</dbReference>
<comment type="caution">
    <text evidence="2">The sequence shown here is derived from an EMBL/GenBank/DDBJ whole genome shotgun (WGS) entry which is preliminary data.</text>
</comment>
<evidence type="ECO:0000313" key="3">
    <source>
        <dbReference type="Proteomes" id="UP000719766"/>
    </source>
</evidence>
<feature type="region of interest" description="Disordered" evidence="1">
    <location>
        <begin position="1"/>
        <end position="24"/>
    </location>
</feature>
<accession>A0A9P7AJA9</accession>
<protein>
    <submittedName>
        <fullName evidence="2">Uncharacterized protein</fullName>
    </submittedName>
</protein>
<feature type="region of interest" description="Disordered" evidence="1">
    <location>
        <begin position="697"/>
        <end position="719"/>
    </location>
</feature>
<feature type="compositionally biased region" description="Polar residues" evidence="1">
    <location>
        <begin position="1"/>
        <end position="12"/>
    </location>
</feature>
<evidence type="ECO:0000256" key="1">
    <source>
        <dbReference type="SAM" id="MobiDB-lite"/>
    </source>
</evidence>
<dbReference type="AlphaFoldDB" id="A0A9P7AJA9"/>
<dbReference type="RefSeq" id="XP_041156630.1">
    <property type="nucleotide sequence ID" value="XM_041300511.1"/>
</dbReference>
<evidence type="ECO:0000313" key="2">
    <source>
        <dbReference type="EMBL" id="KAG1789582.1"/>
    </source>
</evidence>
<dbReference type="Proteomes" id="UP000719766">
    <property type="component" value="Unassembled WGS sequence"/>
</dbReference>
<sequence length="991" mass="111092">MSRRPSITSYPSRTDGKRRLAPMRNSHPKLHKLRRCTSLEWIYNSNDDSDDENDDQRAVQRQDGSLPVMSYWYGKLSEIYLKSGTHVQDVWLEIQWYYRQVDLKDEDVDLAACVGEYELVLSNHTSVVDMSCVEDHANIFPYDEGDISQRQIPVVFKAAESTLRPRQIVHAIDAIPHFPPQSQSNDTAGNVLTGSMKNVLQLWGIPCVAIRGGSCGVVGNAVILIQGKALMEAARTIGRLPEGWKDNIQQAMLPIGDDTIPRYYCQSCMKEITPMHPSCDLSEWNAHDVQQLLKMKGTIQDVDGECSLKVIGHSRKGCLIAPHYRLPLYALNKKIGIYRKVIEHLQKSSSTNATTLRDTYASVMKYLNDVRTAFVDDAAASSDPTNKDFRSSTVDYYLWLDHTCDGFHDVWRQSLATEHGVTIEGVENGECSDILVFRSGGEENMESLLNVIDACVNASIDQESTAPSISVPQINMVSDSTDVNPSTFPTFPLPFDMNFRRLALSTLGSDAHKIIVGGFGKWLPSHVAMRFREIQGLDHNDPLDNLVANGLLLTAKHLEEYLEIFGMAEMMATCQELSADRGAMSRFFTAAGRAIYISRTGKECVVEYGQTVPSTNELIIAMDSRACTAVAVGVQCDFIAECKVQLPPSRVMMDREMQTDIIIDDKLNMDASNHGINEPAFQPDLLQPEEYLHDKCHHYDREPPSFDPHDDNSGDLPQSTSIHLEASVTSNPDISDTSSYEYDLSKIRDTLKMSTPLKSRLCQDTQVVSQNVPATTVERHGSKKSERPVIFAKKRPVVANNAFGVSKSVKQPRYTIQDLVREAQEGTSNVTPFLSSFIMDPEGIKFLISTIDSNYDSWLFITRHIAFLLRKECMTRSMRKMAVLLMSFDIWIKDVSDECNKALQSDTEDKILPPLHQQAHCVILELSARAILDEQSIMVKAVILFMKGAIQDSANMNIGPTNLKLDIRRTKSMPLSSKVIAIEPRQQLEMI</sequence>
<dbReference type="GeneID" id="64594275"/>
<organism evidence="2 3">
    <name type="scientific">Suillus plorans</name>
    <dbReference type="NCBI Taxonomy" id="116603"/>
    <lineage>
        <taxon>Eukaryota</taxon>
        <taxon>Fungi</taxon>
        <taxon>Dikarya</taxon>
        <taxon>Basidiomycota</taxon>
        <taxon>Agaricomycotina</taxon>
        <taxon>Agaricomycetes</taxon>
        <taxon>Agaricomycetidae</taxon>
        <taxon>Boletales</taxon>
        <taxon>Suillineae</taxon>
        <taxon>Suillaceae</taxon>
        <taxon>Suillus</taxon>
    </lineage>
</organism>
<gene>
    <name evidence="2" type="ORF">HD556DRAFT_1311176</name>
</gene>
<name>A0A9P7AJA9_9AGAM</name>
<reference evidence="2" key="1">
    <citation type="journal article" date="2020" name="New Phytol.">
        <title>Comparative genomics reveals dynamic genome evolution in host specialist ectomycorrhizal fungi.</title>
        <authorList>
            <person name="Lofgren L.A."/>
            <person name="Nguyen N.H."/>
            <person name="Vilgalys R."/>
            <person name="Ruytinx J."/>
            <person name="Liao H.L."/>
            <person name="Branco S."/>
            <person name="Kuo A."/>
            <person name="LaButti K."/>
            <person name="Lipzen A."/>
            <person name="Andreopoulos W."/>
            <person name="Pangilinan J."/>
            <person name="Riley R."/>
            <person name="Hundley H."/>
            <person name="Na H."/>
            <person name="Barry K."/>
            <person name="Grigoriev I.V."/>
            <person name="Stajich J.E."/>
            <person name="Kennedy P.G."/>
        </authorList>
    </citation>
    <scope>NUCLEOTIDE SEQUENCE</scope>
    <source>
        <strain evidence="2">S12</strain>
    </source>
</reference>
<feature type="compositionally biased region" description="Basic and acidic residues" evidence="1">
    <location>
        <begin position="697"/>
        <end position="712"/>
    </location>
</feature>
<dbReference type="OrthoDB" id="2643134at2759"/>
<keyword evidence="3" id="KW-1185">Reference proteome</keyword>
<dbReference type="EMBL" id="JABBWE010000057">
    <property type="protein sequence ID" value="KAG1789582.1"/>
    <property type="molecule type" value="Genomic_DNA"/>
</dbReference>
<proteinExistence type="predicted"/>